<evidence type="ECO:0000256" key="1">
    <source>
        <dbReference type="SAM" id="MobiDB-lite"/>
    </source>
</evidence>
<evidence type="ECO:0000313" key="2">
    <source>
        <dbReference type="EMBL" id="REJ29074.1"/>
    </source>
</evidence>
<gene>
    <name evidence="2" type="ORF">C6P37_07530</name>
</gene>
<protein>
    <submittedName>
        <fullName evidence="2">Uncharacterized protein</fullName>
    </submittedName>
</protein>
<name>A0A3E0K5J6_9BACI</name>
<comment type="caution">
    <text evidence="2">The sequence shown here is derived from an EMBL/GenBank/DDBJ whole genome shotgun (WGS) entry which is preliminary data.</text>
</comment>
<proteinExistence type="predicted"/>
<dbReference type="EMBL" id="QEWE01000015">
    <property type="protein sequence ID" value="REJ29074.1"/>
    <property type="molecule type" value="Genomic_DNA"/>
</dbReference>
<feature type="region of interest" description="Disordered" evidence="1">
    <location>
        <begin position="109"/>
        <end position="135"/>
    </location>
</feature>
<accession>A0A3E0K5J6</accession>
<organism evidence="2 3">
    <name type="scientific">Caldibacillus debilis</name>
    <dbReference type="NCBI Taxonomy" id="301148"/>
    <lineage>
        <taxon>Bacteria</taxon>
        <taxon>Bacillati</taxon>
        <taxon>Bacillota</taxon>
        <taxon>Bacilli</taxon>
        <taxon>Bacillales</taxon>
        <taxon>Bacillaceae</taxon>
        <taxon>Caldibacillus</taxon>
    </lineage>
</organism>
<dbReference type="Proteomes" id="UP000257014">
    <property type="component" value="Unassembled WGS sequence"/>
</dbReference>
<reference evidence="2 3" key="1">
    <citation type="submission" date="2018-03" db="EMBL/GenBank/DDBJ databases">
        <authorList>
            <person name="Keele B.F."/>
        </authorList>
    </citation>
    <scope>NUCLEOTIDE SEQUENCE [LARGE SCALE GENOMIC DNA]</scope>
    <source>
        <strain evidence="2">ZCTH4_d</strain>
    </source>
</reference>
<dbReference type="AlphaFoldDB" id="A0A3E0K5J6"/>
<sequence>MHDKRNKDKGWREFPSSGEKRSGRKGGLSAWPEQDIRDFFPPEQPPGERSFQRGVNGIFSRYRGADFRQLGAGQEAGRYVPFGKKDIPDRASGSVRIRVSDFPAVSAIGKSRRAGPLAGGIPIPPAPERPGEPRA</sequence>
<feature type="region of interest" description="Disordered" evidence="1">
    <location>
        <begin position="1"/>
        <end position="53"/>
    </location>
</feature>
<feature type="compositionally biased region" description="Basic and acidic residues" evidence="1">
    <location>
        <begin position="1"/>
        <end position="12"/>
    </location>
</feature>
<evidence type="ECO:0000313" key="3">
    <source>
        <dbReference type="Proteomes" id="UP000257014"/>
    </source>
</evidence>